<dbReference type="FunFam" id="3.40.50.1970:FF:000003">
    <property type="entry name" value="Alcohol dehydrogenase, iron-containing"/>
    <property type="match status" value="1"/>
</dbReference>
<dbReference type="SUPFAM" id="SSF56796">
    <property type="entry name" value="Dehydroquinate synthase-like"/>
    <property type="match status" value="1"/>
</dbReference>
<name>A0A7G6DZD0_THEFR</name>
<dbReference type="Pfam" id="PF00465">
    <property type="entry name" value="Fe-ADH"/>
    <property type="match status" value="1"/>
</dbReference>
<dbReference type="KEGG" id="tfr:BR63_01910"/>
<dbReference type="PANTHER" id="PTHR11496">
    <property type="entry name" value="ALCOHOL DEHYDROGENASE"/>
    <property type="match status" value="1"/>
</dbReference>
<evidence type="ECO:0000256" key="2">
    <source>
        <dbReference type="ARBA" id="ARBA00023002"/>
    </source>
</evidence>
<evidence type="ECO:0000256" key="1">
    <source>
        <dbReference type="ARBA" id="ARBA00007358"/>
    </source>
</evidence>
<dbReference type="GO" id="GO:0004022">
    <property type="term" value="F:alcohol dehydrogenase (NAD+) activity"/>
    <property type="evidence" value="ECO:0007669"/>
    <property type="project" value="UniProtKB-ARBA"/>
</dbReference>
<proteinExistence type="inferred from homology"/>
<feature type="domain" description="Alcohol dehydrogenase iron-type/glycerol dehydrogenase GldA" evidence="4">
    <location>
        <begin position="16"/>
        <end position="181"/>
    </location>
</feature>
<dbReference type="Gene3D" id="1.20.1090.10">
    <property type="entry name" value="Dehydroquinate synthase-like - alpha domain"/>
    <property type="match status" value="1"/>
</dbReference>
<dbReference type="PROSITE" id="PS00913">
    <property type="entry name" value="ADH_IRON_1"/>
    <property type="match status" value="1"/>
</dbReference>
<dbReference type="EMBL" id="CP045798">
    <property type="protein sequence ID" value="QNB45184.1"/>
    <property type="molecule type" value="Genomic_DNA"/>
</dbReference>
<keyword evidence="3" id="KW-0520">NAD</keyword>
<sequence>MFVFDKGFDFDAKLNIRFRPGAVKEIGKELKKMGFKKALVVTDPGVLKAGLHNGLIKSLVDENIEYETFSDVEPNPRDISVEKAAKLAKELQIDVVIGIGGGSSLDTAKGVGFLLTNPGRIKDYNGKDKVKNEPIPIIAIPTTAGTGSEVTANAAITDAEDHVKMSVRSPKIIPSLAVLDPELLATLPQKVAAYSSMDALIHAIESYLSRGANAFSDFFNLKAIELISKYIRPFCAEPSNIEAAGNMLIGSMLAGLGISNTGTGNAHALGRALGGEYDMAHGLACSVVFPHVMKFNAVSQPDKYVDIAKAMGLITDGLTKKQIAEKVVEEIFALMDDLKIEKNLNTLNVKKESFERMAQVAISNVKPNPRKTTLEDLVQLFNDAY</sequence>
<gene>
    <name evidence="6" type="ORF">BR63_01910</name>
</gene>
<dbReference type="Gene3D" id="3.40.50.1970">
    <property type="match status" value="1"/>
</dbReference>
<dbReference type="InterPro" id="IPR018211">
    <property type="entry name" value="ADH_Fe_CS"/>
</dbReference>
<keyword evidence="2" id="KW-0560">Oxidoreductase</keyword>
<dbReference type="GO" id="GO:0046872">
    <property type="term" value="F:metal ion binding"/>
    <property type="evidence" value="ECO:0007669"/>
    <property type="project" value="InterPro"/>
</dbReference>
<evidence type="ECO:0000313" key="7">
    <source>
        <dbReference type="Proteomes" id="UP000515847"/>
    </source>
</evidence>
<comment type="similarity">
    <text evidence="1">Belongs to the iron-containing alcohol dehydrogenase family.</text>
</comment>
<dbReference type="RefSeq" id="WP_051966223.1">
    <property type="nucleotide sequence ID" value="NZ_CP045798.1"/>
</dbReference>
<keyword evidence="7" id="KW-1185">Reference proteome</keyword>
<dbReference type="FunFam" id="1.20.1090.10:FF:000001">
    <property type="entry name" value="Aldehyde-alcohol dehydrogenase"/>
    <property type="match status" value="1"/>
</dbReference>
<organism evidence="6 7">
    <name type="scientific">Thermanaerosceptrum fracticalcis</name>
    <dbReference type="NCBI Taxonomy" id="1712410"/>
    <lineage>
        <taxon>Bacteria</taxon>
        <taxon>Bacillati</taxon>
        <taxon>Bacillota</taxon>
        <taxon>Clostridia</taxon>
        <taxon>Eubacteriales</taxon>
        <taxon>Peptococcaceae</taxon>
        <taxon>Thermanaerosceptrum</taxon>
    </lineage>
</organism>
<dbReference type="InterPro" id="IPR039697">
    <property type="entry name" value="Alcohol_dehydrogenase_Fe"/>
</dbReference>
<dbReference type="Proteomes" id="UP000515847">
    <property type="component" value="Chromosome"/>
</dbReference>
<dbReference type="InterPro" id="IPR056798">
    <property type="entry name" value="ADH_Fe_C"/>
</dbReference>
<evidence type="ECO:0000313" key="6">
    <source>
        <dbReference type="EMBL" id="QNB45184.1"/>
    </source>
</evidence>
<protein>
    <submittedName>
        <fullName evidence="6">Iron-containing alcohol dehydrogenase</fullName>
    </submittedName>
</protein>
<accession>A0A7G6DZD0</accession>
<evidence type="ECO:0000259" key="4">
    <source>
        <dbReference type="Pfam" id="PF00465"/>
    </source>
</evidence>
<dbReference type="Pfam" id="PF25137">
    <property type="entry name" value="ADH_Fe_C"/>
    <property type="match status" value="1"/>
</dbReference>
<feature type="domain" description="Fe-containing alcohol dehydrogenase-like C-terminal" evidence="5">
    <location>
        <begin position="193"/>
        <end position="385"/>
    </location>
</feature>
<evidence type="ECO:0000259" key="5">
    <source>
        <dbReference type="Pfam" id="PF25137"/>
    </source>
</evidence>
<dbReference type="PANTHER" id="PTHR11496:SF102">
    <property type="entry name" value="ALCOHOL DEHYDROGENASE 4"/>
    <property type="match status" value="1"/>
</dbReference>
<evidence type="ECO:0000256" key="3">
    <source>
        <dbReference type="ARBA" id="ARBA00023027"/>
    </source>
</evidence>
<dbReference type="OrthoDB" id="5445534at2"/>
<dbReference type="AlphaFoldDB" id="A0A7G6DZD0"/>
<reference evidence="6 7" key="1">
    <citation type="journal article" date="2019" name="Front. Microbiol.">
        <title>Thermoanaerosceptrum fracticalcis gen. nov. sp. nov., a Novel Fumarate-Fermenting Microorganism From a Deep Fractured Carbonate Aquifer of the US Great Basin.</title>
        <authorList>
            <person name="Hamilton-Brehm S.D."/>
            <person name="Stewart L.E."/>
            <person name="Zavarin M."/>
            <person name="Caldwell M."/>
            <person name="Lawson P.A."/>
            <person name="Onstott T.C."/>
            <person name="Grzymski J."/>
            <person name="Neveux I."/>
            <person name="Lollar B.S."/>
            <person name="Russell C.E."/>
            <person name="Moser D.P."/>
        </authorList>
    </citation>
    <scope>NUCLEOTIDE SEQUENCE [LARGE SCALE GENOMIC DNA]</scope>
    <source>
        <strain evidence="6 7">DRI-13</strain>
    </source>
</reference>
<dbReference type="CDD" id="cd08551">
    <property type="entry name" value="Fe-ADH"/>
    <property type="match status" value="1"/>
</dbReference>
<dbReference type="InterPro" id="IPR001670">
    <property type="entry name" value="ADH_Fe/GldA"/>
</dbReference>